<name>A0A179DG13_9SPHI</name>
<dbReference type="RefSeq" id="WP_068822441.1">
    <property type="nucleotide sequence ID" value="NZ_LWHJ01000027.1"/>
</dbReference>
<evidence type="ECO:0000313" key="2">
    <source>
        <dbReference type="Proteomes" id="UP000078459"/>
    </source>
</evidence>
<organism evidence="1 2">
    <name type="scientific">Pedobacter psychrophilus</name>
    <dbReference type="NCBI Taxonomy" id="1826909"/>
    <lineage>
        <taxon>Bacteria</taxon>
        <taxon>Pseudomonadati</taxon>
        <taxon>Bacteroidota</taxon>
        <taxon>Sphingobacteriia</taxon>
        <taxon>Sphingobacteriales</taxon>
        <taxon>Sphingobacteriaceae</taxon>
        <taxon>Pedobacter</taxon>
    </lineage>
</organism>
<sequence>MAHSKIIIVNGLSIDLSRIKAIKVNTNSTLGPTNVLMIDLNLRFEYVFNPNENNHTKESIKDTVSINYVNYDGAVEAMNNLSEEWQAYLNSL</sequence>
<reference evidence="1 2" key="1">
    <citation type="submission" date="2016-04" db="EMBL/GenBank/DDBJ databases">
        <authorList>
            <person name="Evans L.H."/>
            <person name="Alamgir A."/>
            <person name="Owens N."/>
            <person name="Weber N.D."/>
            <person name="Virtaneva K."/>
            <person name="Barbian K."/>
            <person name="Babar A."/>
            <person name="Rosenke K."/>
        </authorList>
    </citation>
    <scope>NUCLEOTIDE SEQUENCE [LARGE SCALE GENOMIC DNA]</scope>
    <source>
        <strain evidence="1 2">CCM 8644</strain>
    </source>
</reference>
<protein>
    <submittedName>
        <fullName evidence="1">Uncharacterized protein</fullName>
    </submittedName>
</protein>
<evidence type="ECO:0000313" key="1">
    <source>
        <dbReference type="EMBL" id="OAQ39824.1"/>
    </source>
</evidence>
<gene>
    <name evidence="1" type="ORF">A5893_09625</name>
</gene>
<dbReference type="AlphaFoldDB" id="A0A179DG13"/>
<keyword evidence="2" id="KW-1185">Reference proteome</keyword>
<dbReference type="Proteomes" id="UP000078459">
    <property type="component" value="Unassembled WGS sequence"/>
</dbReference>
<proteinExistence type="predicted"/>
<dbReference type="STRING" id="1826909.A5893_09625"/>
<reference evidence="1 2" key="2">
    <citation type="submission" date="2016-06" db="EMBL/GenBank/DDBJ databases">
        <title>Pedobacter psychrophilus sp. nov., isolated from Antarctic fragmentary rock.</title>
        <authorList>
            <person name="Svec P."/>
        </authorList>
    </citation>
    <scope>NUCLEOTIDE SEQUENCE [LARGE SCALE GENOMIC DNA]</scope>
    <source>
        <strain evidence="1 2">CCM 8644</strain>
    </source>
</reference>
<accession>A0A179DG13</accession>
<comment type="caution">
    <text evidence="1">The sequence shown here is derived from an EMBL/GenBank/DDBJ whole genome shotgun (WGS) entry which is preliminary data.</text>
</comment>
<dbReference type="EMBL" id="LWHJ01000027">
    <property type="protein sequence ID" value="OAQ39824.1"/>
    <property type="molecule type" value="Genomic_DNA"/>
</dbReference>